<dbReference type="Proteomes" id="UP001385951">
    <property type="component" value="Unassembled WGS sequence"/>
</dbReference>
<gene>
    <name evidence="1" type="ORF">QCA50_011746</name>
</gene>
<keyword evidence="2" id="KW-1185">Reference proteome</keyword>
<reference evidence="1 2" key="1">
    <citation type="submission" date="2022-09" db="EMBL/GenBank/DDBJ databases">
        <authorList>
            <person name="Palmer J.M."/>
        </authorList>
    </citation>
    <scope>NUCLEOTIDE SEQUENCE [LARGE SCALE GENOMIC DNA]</scope>
    <source>
        <strain evidence="1 2">DSM 7382</strain>
    </source>
</reference>
<evidence type="ECO:0000313" key="2">
    <source>
        <dbReference type="Proteomes" id="UP001385951"/>
    </source>
</evidence>
<comment type="caution">
    <text evidence="1">The sequence shown here is derived from an EMBL/GenBank/DDBJ whole genome shotgun (WGS) entry which is preliminary data.</text>
</comment>
<protein>
    <submittedName>
        <fullName evidence="1">Uncharacterized protein</fullName>
    </submittedName>
</protein>
<dbReference type="EMBL" id="JASBNA010000022">
    <property type="protein sequence ID" value="KAK7684912.1"/>
    <property type="molecule type" value="Genomic_DNA"/>
</dbReference>
<organism evidence="1 2">
    <name type="scientific">Cerrena zonata</name>
    <dbReference type="NCBI Taxonomy" id="2478898"/>
    <lineage>
        <taxon>Eukaryota</taxon>
        <taxon>Fungi</taxon>
        <taxon>Dikarya</taxon>
        <taxon>Basidiomycota</taxon>
        <taxon>Agaricomycotina</taxon>
        <taxon>Agaricomycetes</taxon>
        <taxon>Polyporales</taxon>
        <taxon>Cerrenaceae</taxon>
        <taxon>Cerrena</taxon>
    </lineage>
</organism>
<name>A0AAW0G5J2_9APHY</name>
<dbReference type="AlphaFoldDB" id="A0AAW0G5J2"/>
<sequence length="73" mass="7604">MGSIFSAETSSAVPPPCQYFFHTCHFLAHLSSYPSTGSNPRKHIQDAGAIAGDTIDDIVPGSSSLSPVVGNVK</sequence>
<accession>A0AAW0G5J2</accession>
<proteinExistence type="predicted"/>
<evidence type="ECO:0000313" key="1">
    <source>
        <dbReference type="EMBL" id="KAK7684912.1"/>
    </source>
</evidence>